<evidence type="ECO:0000313" key="1">
    <source>
        <dbReference type="EMBL" id="CAI0453762.1"/>
    </source>
</evidence>
<proteinExistence type="predicted"/>
<dbReference type="Proteomes" id="UP001154282">
    <property type="component" value="Unassembled WGS sequence"/>
</dbReference>
<sequence>MFILQLWAWEHLPFLAPQDPREFWLPDDELRFVANPPYGFKRETRQCMA</sequence>
<name>A0AAV0N5U9_9ROSI</name>
<accession>A0AAV0N5U9</accession>
<evidence type="ECO:0000313" key="3">
    <source>
        <dbReference type="Proteomes" id="UP001154282"/>
    </source>
</evidence>
<comment type="caution">
    <text evidence="1">The sequence shown here is derived from an EMBL/GenBank/DDBJ whole genome shotgun (WGS) entry which is preliminary data.</text>
</comment>
<dbReference type="AlphaFoldDB" id="A0AAV0N5U9"/>
<keyword evidence="3" id="KW-1185">Reference proteome</keyword>
<gene>
    <name evidence="1" type="ORF">LITE_LOCUS31724</name>
    <name evidence="2" type="ORF">LITE_LOCUS45382</name>
</gene>
<dbReference type="EMBL" id="CAMGYJ010000008">
    <property type="protein sequence ID" value="CAI0453762.1"/>
    <property type="molecule type" value="Genomic_DNA"/>
</dbReference>
<reference evidence="1" key="1">
    <citation type="submission" date="2022-08" db="EMBL/GenBank/DDBJ databases">
        <authorList>
            <person name="Gutierrez-Valencia J."/>
        </authorList>
    </citation>
    <scope>NUCLEOTIDE SEQUENCE</scope>
</reference>
<organism evidence="1 3">
    <name type="scientific">Linum tenue</name>
    <dbReference type="NCBI Taxonomy" id="586396"/>
    <lineage>
        <taxon>Eukaryota</taxon>
        <taxon>Viridiplantae</taxon>
        <taxon>Streptophyta</taxon>
        <taxon>Embryophyta</taxon>
        <taxon>Tracheophyta</taxon>
        <taxon>Spermatophyta</taxon>
        <taxon>Magnoliopsida</taxon>
        <taxon>eudicotyledons</taxon>
        <taxon>Gunneridae</taxon>
        <taxon>Pentapetalae</taxon>
        <taxon>rosids</taxon>
        <taxon>fabids</taxon>
        <taxon>Malpighiales</taxon>
        <taxon>Linaceae</taxon>
        <taxon>Linum</taxon>
    </lineage>
</organism>
<dbReference type="EMBL" id="CAMGYJ010000010">
    <property type="protein sequence ID" value="CAI0550008.1"/>
    <property type="molecule type" value="Genomic_DNA"/>
</dbReference>
<protein>
    <submittedName>
        <fullName evidence="1">Uncharacterized protein</fullName>
    </submittedName>
</protein>
<evidence type="ECO:0000313" key="2">
    <source>
        <dbReference type="EMBL" id="CAI0550008.1"/>
    </source>
</evidence>